<keyword evidence="5" id="KW-1185">Reference proteome</keyword>
<dbReference type="PROSITE" id="PS50076">
    <property type="entry name" value="DNAJ_2"/>
    <property type="match status" value="1"/>
</dbReference>
<dbReference type="Proteomes" id="UP001648503">
    <property type="component" value="Unassembled WGS sequence"/>
</dbReference>
<comment type="caution">
    <text evidence="4">The sequence shown here is derived from an EMBL/GenBank/DDBJ whole genome shotgun (WGS) entry which is preliminary data.</text>
</comment>
<dbReference type="InterPro" id="IPR001623">
    <property type="entry name" value="DnaJ_domain"/>
</dbReference>
<dbReference type="Pfam" id="PF00226">
    <property type="entry name" value="DnaJ"/>
    <property type="match status" value="1"/>
</dbReference>
<dbReference type="EMBL" id="JAFCIX010000152">
    <property type="protein sequence ID" value="KAH6597256.1"/>
    <property type="molecule type" value="Genomic_DNA"/>
</dbReference>
<sequence>MSTTFYDILGVNQTSSTDEIRQGYIRESLKFHPDKNPDGDSSAKFQEIANAYYALSDEKRRAAYDESLLNPNSFFHKDAIDPFATFGNVFDELLVPEVPNPMCFWQPVGSVAGGLLGFIVLNIPGAVVGCYYGNRMGKIRDMKGMSVYEAFTKLSSDKRRDILIQLGKKLFTAAVGS</sequence>
<feature type="transmembrane region" description="Helical" evidence="2">
    <location>
        <begin position="111"/>
        <end position="133"/>
    </location>
</feature>
<evidence type="ECO:0000256" key="2">
    <source>
        <dbReference type="SAM" id="Phobius"/>
    </source>
</evidence>
<dbReference type="Gene3D" id="1.10.287.110">
    <property type="entry name" value="DnaJ domain"/>
    <property type="match status" value="1"/>
</dbReference>
<evidence type="ECO:0000256" key="1">
    <source>
        <dbReference type="ARBA" id="ARBA00023186"/>
    </source>
</evidence>
<dbReference type="PANTHER" id="PTHR44360">
    <property type="entry name" value="DNAJ HOMOLOG SUBFAMILY B MEMBER 9"/>
    <property type="match status" value="1"/>
</dbReference>
<proteinExistence type="predicted"/>
<evidence type="ECO:0000259" key="3">
    <source>
        <dbReference type="PROSITE" id="PS50076"/>
    </source>
</evidence>
<dbReference type="InterPro" id="IPR051948">
    <property type="entry name" value="Hsp70_co-chaperone_J-domain"/>
</dbReference>
<dbReference type="InterPro" id="IPR036869">
    <property type="entry name" value="J_dom_sf"/>
</dbReference>
<organism evidence="4 5">
    <name type="scientific">Batrachochytrium salamandrivorans</name>
    <dbReference type="NCBI Taxonomy" id="1357716"/>
    <lineage>
        <taxon>Eukaryota</taxon>
        <taxon>Fungi</taxon>
        <taxon>Fungi incertae sedis</taxon>
        <taxon>Chytridiomycota</taxon>
        <taxon>Chytridiomycota incertae sedis</taxon>
        <taxon>Chytridiomycetes</taxon>
        <taxon>Rhizophydiales</taxon>
        <taxon>Rhizophydiales incertae sedis</taxon>
        <taxon>Batrachochytrium</taxon>
    </lineage>
</organism>
<accession>A0ABQ8FF62</accession>
<evidence type="ECO:0000313" key="5">
    <source>
        <dbReference type="Proteomes" id="UP001648503"/>
    </source>
</evidence>
<keyword evidence="2" id="KW-0472">Membrane</keyword>
<dbReference type="SUPFAM" id="SSF46565">
    <property type="entry name" value="Chaperone J-domain"/>
    <property type="match status" value="1"/>
</dbReference>
<dbReference type="PRINTS" id="PR00625">
    <property type="entry name" value="JDOMAIN"/>
</dbReference>
<dbReference type="CDD" id="cd06257">
    <property type="entry name" value="DnaJ"/>
    <property type="match status" value="1"/>
</dbReference>
<reference evidence="4 5" key="1">
    <citation type="submission" date="2021-02" db="EMBL/GenBank/DDBJ databases">
        <title>Variation within the Batrachochytrium salamandrivorans European outbreak.</title>
        <authorList>
            <person name="Kelly M."/>
            <person name="Pasmans F."/>
            <person name="Shea T.P."/>
            <person name="Munoz J.F."/>
            <person name="Carranza S."/>
            <person name="Cuomo C.A."/>
            <person name="Martel A."/>
        </authorList>
    </citation>
    <scope>NUCLEOTIDE SEQUENCE [LARGE SCALE GENOMIC DNA]</scope>
    <source>
        <strain evidence="4 5">AMFP18/2</strain>
    </source>
</reference>
<feature type="domain" description="J" evidence="3">
    <location>
        <begin position="4"/>
        <end position="68"/>
    </location>
</feature>
<protein>
    <recommendedName>
        <fullName evidence="3">J domain-containing protein</fullName>
    </recommendedName>
</protein>
<keyword evidence="2" id="KW-1133">Transmembrane helix</keyword>
<dbReference type="SMART" id="SM00271">
    <property type="entry name" value="DnaJ"/>
    <property type="match status" value="1"/>
</dbReference>
<dbReference type="PANTHER" id="PTHR44360:SF1">
    <property type="entry name" value="DNAJ HOMOLOG SUBFAMILY B MEMBER 9"/>
    <property type="match status" value="1"/>
</dbReference>
<gene>
    <name evidence="4" type="ORF">BASA50_004607</name>
</gene>
<evidence type="ECO:0000313" key="4">
    <source>
        <dbReference type="EMBL" id="KAH6597256.1"/>
    </source>
</evidence>
<keyword evidence="1" id="KW-0143">Chaperone</keyword>
<name>A0ABQ8FF62_9FUNG</name>
<keyword evidence="2" id="KW-0812">Transmembrane</keyword>